<sequence length="625" mass="70840">MEPSVYQPLNQRDHIRVLKVLPATDKDSNISATFQVESLAGHGPLLYEALSYMWGDQAVRATIELNGTPFSVSQHLQGAIRTLRKGTEPRYLWIDAICINQADIQERNQQVQLMRTIYRRAKCVLVWLDREIDPSHPSFQKLQTLSERSELGELGGHPDLWDPICDVFKDPYWSRVWIQQEISNAAVLRLFSREVELNSYAIYHLLRLFSQIQLENILGQTWWDWALKKPSVMLPHRFGLENAHKEPIEGSTLGKTELDLIETLSRTCTLKCTDDRDRVYGIMFLAQDCQEGDVKVDYRLTVPQVYTEVVKCLITKYRSTRFLLYSTLDHNATDPSTKTPSWVPDWRHPPTRPSMARPLPPLKQTPLCNQPNPLPKITDTTLSLLAIKVDTVHTAYHSLFATDLLSQSLTTFINTCTLITSDAIAHEATLNQQPPTPPSPELQTTPQWRSLLRTLAGLDHRDKTKHPNLETALYRGGEELLDLTHQRDTTDTHDSDSGFNPDTYLLGRIVSLPGDAQVLRLAKLFVSFAWWVLTKKRVVFLSGKGRVGLAPWCVRAGDEVWLVPGCEMLVLMRGVGGNGRGYEVVGEGYLDGENFWEGVWGWKGVDEAREGEVVGGLRVEVVEVV</sequence>
<evidence type="ECO:0000313" key="2">
    <source>
        <dbReference type="EMBL" id="KAK4195880.1"/>
    </source>
</evidence>
<dbReference type="Proteomes" id="UP001303160">
    <property type="component" value="Unassembled WGS sequence"/>
</dbReference>
<feature type="domain" description="Heterokaryon incompatibility" evidence="1">
    <location>
        <begin position="47"/>
        <end position="181"/>
    </location>
</feature>
<dbReference type="EMBL" id="MU863999">
    <property type="protein sequence ID" value="KAK4195880.1"/>
    <property type="molecule type" value="Genomic_DNA"/>
</dbReference>
<dbReference type="InterPro" id="IPR010730">
    <property type="entry name" value="HET"/>
</dbReference>
<organism evidence="2 3">
    <name type="scientific">Triangularia verruculosa</name>
    <dbReference type="NCBI Taxonomy" id="2587418"/>
    <lineage>
        <taxon>Eukaryota</taxon>
        <taxon>Fungi</taxon>
        <taxon>Dikarya</taxon>
        <taxon>Ascomycota</taxon>
        <taxon>Pezizomycotina</taxon>
        <taxon>Sordariomycetes</taxon>
        <taxon>Sordariomycetidae</taxon>
        <taxon>Sordariales</taxon>
        <taxon>Podosporaceae</taxon>
        <taxon>Triangularia</taxon>
    </lineage>
</organism>
<gene>
    <name evidence="2" type="ORF">QBC40DRAFT_352198</name>
</gene>
<dbReference type="InterPro" id="IPR052895">
    <property type="entry name" value="HetReg/Transcr_Mod"/>
</dbReference>
<evidence type="ECO:0000313" key="3">
    <source>
        <dbReference type="Proteomes" id="UP001303160"/>
    </source>
</evidence>
<comment type="caution">
    <text evidence="2">The sequence shown here is derived from an EMBL/GenBank/DDBJ whole genome shotgun (WGS) entry which is preliminary data.</text>
</comment>
<dbReference type="PANTHER" id="PTHR24148:SF73">
    <property type="entry name" value="HET DOMAIN PROTEIN (AFU_ORTHOLOGUE AFUA_8G01020)"/>
    <property type="match status" value="1"/>
</dbReference>
<reference evidence="2" key="1">
    <citation type="journal article" date="2023" name="Mol. Phylogenet. Evol.">
        <title>Genome-scale phylogeny and comparative genomics of the fungal order Sordariales.</title>
        <authorList>
            <person name="Hensen N."/>
            <person name="Bonometti L."/>
            <person name="Westerberg I."/>
            <person name="Brannstrom I.O."/>
            <person name="Guillou S."/>
            <person name="Cros-Aarteil S."/>
            <person name="Calhoun S."/>
            <person name="Haridas S."/>
            <person name="Kuo A."/>
            <person name="Mondo S."/>
            <person name="Pangilinan J."/>
            <person name="Riley R."/>
            <person name="LaButti K."/>
            <person name="Andreopoulos B."/>
            <person name="Lipzen A."/>
            <person name="Chen C."/>
            <person name="Yan M."/>
            <person name="Daum C."/>
            <person name="Ng V."/>
            <person name="Clum A."/>
            <person name="Steindorff A."/>
            <person name="Ohm R.A."/>
            <person name="Martin F."/>
            <person name="Silar P."/>
            <person name="Natvig D.O."/>
            <person name="Lalanne C."/>
            <person name="Gautier V."/>
            <person name="Ament-Velasquez S.L."/>
            <person name="Kruys A."/>
            <person name="Hutchinson M.I."/>
            <person name="Powell A.J."/>
            <person name="Barry K."/>
            <person name="Miller A.N."/>
            <person name="Grigoriev I.V."/>
            <person name="Debuchy R."/>
            <person name="Gladieux P."/>
            <person name="Hiltunen Thoren M."/>
            <person name="Johannesson H."/>
        </authorList>
    </citation>
    <scope>NUCLEOTIDE SEQUENCE</scope>
    <source>
        <strain evidence="2">CBS 315.58</strain>
    </source>
</reference>
<protein>
    <submittedName>
        <fullName evidence="2">Heterokaryon incompatibility protein-domain-containing protein</fullName>
    </submittedName>
</protein>
<evidence type="ECO:0000259" key="1">
    <source>
        <dbReference type="Pfam" id="PF06985"/>
    </source>
</evidence>
<keyword evidence="3" id="KW-1185">Reference proteome</keyword>
<accession>A0AAN7ASE5</accession>
<dbReference type="PANTHER" id="PTHR24148">
    <property type="entry name" value="ANKYRIN REPEAT DOMAIN-CONTAINING PROTEIN 39 HOMOLOG-RELATED"/>
    <property type="match status" value="1"/>
</dbReference>
<dbReference type="AlphaFoldDB" id="A0AAN7ASE5"/>
<proteinExistence type="predicted"/>
<name>A0AAN7ASE5_9PEZI</name>
<reference evidence="2" key="2">
    <citation type="submission" date="2023-05" db="EMBL/GenBank/DDBJ databases">
        <authorList>
            <consortium name="Lawrence Berkeley National Laboratory"/>
            <person name="Steindorff A."/>
            <person name="Hensen N."/>
            <person name="Bonometti L."/>
            <person name="Westerberg I."/>
            <person name="Brannstrom I.O."/>
            <person name="Guillou S."/>
            <person name="Cros-Aarteil S."/>
            <person name="Calhoun S."/>
            <person name="Haridas S."/>
            <person name="Kuo A."/>
            <person name="Mondo S."/>
            <person name="Pangilinan J."/>
            <person name="Riley R."/>
            <person name="Labutti K."/>
            <person name="Andreopoulos B."/>
            <person name="Lipzen A."/>
            <person name="Chen C."/>
            <person name="Yanf M."/>
            <person name="Daum C."/>
            <person name="Ng V."/>
            <person name="Clum A."/>
            <person name="Ohm R."/>
            <person name="Martin F."/>
            <person name="Silar P."/>
            <person name="Natvig D."/>
            <person name="Lalanne C."/>
            <person name="Gautier V."/>
            <person name="Ament-Velasquez S.L."/>
            <person name="Kruys A."/>
            <person name="Hutchinson M.I."/>
            <person name="Powell A.J."/>
            <person name="Barry K."/>
            <person name="Miller A.N."/>
            <person name="Grigoriev I.V."/>
            <person name="Debuchy R."/>
            <person name="Gladieux P."/>
            <person name="Thoren M.H."/>
            <person name="Johannesson H."/>
        </authorList>
    </citation>
    <scope>NUCLEOTIDE SEQUENCE</scope>
    <source>
        <strain evidence="2">CBS 315.58</strain>
    </source>
</reference>
<dbReference type="Pfam" id="PF06985">
    <property type="entry name" value="HET"/>
    <property type="match status" value="1"/>
</dbReference>